<accession>A0ABW4N6X1</accession>
<evidence type="ECO:0000313" key="2">
    <source>
        <dbReference type="EMBL" id="MFD1784400.1"/>
    </source>
</evidence>
<dbReference type="RefSeq" id="WP_377283652.1">
    <property type="nucleotide sequence ID" value="NZ_JBHRSI010000009.1"/>
</dbReference>
<protein>
    <submittedName>
        <fullName evidence="2">Uncharacterized protein</fullName>
    </submittedName>
</protein>
<proteinExistence type="predicted"/>
<gene>
    <name evidence="2" type="ORF">ACFSC0_13415</name>
</gene>
<evidence type="ECO:0000313" key="3">
    <source>
        <dbReference type="Proteomes" id="UP001597237"/>
    </source>
</evidence>
<dbReference type="Proteomes" id="UP001597237">
    <property type="component" value="Unassembled WGS sequence"/>
</dbReference>
<dbReference type="EMBL" id="JBHUEY010000001">
    <property type="protein sequence ID" value="MFD1784400.1"/>
    <property type="molecule type" value="Genomic_DNA"/>
</dbReference>
<reference evidence="3" key="1">
    <citation type="journal article" date="2019" name="Int. J. Syst. Evol. Microbiol.">
        <title>The Global Catalogue of Microorganisms (GCM) 10K type strain sequencing project: providing services to taxonomists for standard genome sequencing and annotation.</title>
        <authorList>
            <consortium name="The Broad Institute Genomics Platform"/>
            <consortium name="The Broad Institute Genome Sequencing Center for Infectious Disease"/>
            <person name="Wu L."/>
            <person name="Ma J."/>
        </authorList>
    </citation>
    <scope>NUCLEOTIDE SEQUENCE [LARGE SCALE GENOMIC DNA]</scope>
    <source>
        <strain evidence="3">DFY28</strain>
    </source>
</reference>
<comment type="caution">
    <text evidence="2">The sequence shown here is derived from an EMBL/GenBank/DDBJ whole genome shotgun (WGS) entry which is preliminary data.</text>
</comment>
<sequence length="191" mass="22014">MRLFNFFARETPEQRQTRRRMNWIARRGWFGRLDDDPATLDAIETVFAYNDQWVHLLDRHPEVLGLDVGAVCAEDDGDSYVTWTAWEWGVPTLLPLVDVFVMRAPNGEVMILARKDVEDALGPLPLEPDCEPPRYAMLGPHDSDAWLRLRACPAASELLEEADYGPPIPMSLLRRGGERRRKPPPRRRLLR</sequence>
<evidence type="ECO:0000256" key="1">
    <source>
        <dbReference type="SAM" id="MobiDB-lite"/>
    </source>
</evidence>
<feature type="compositionally biased region" description="Basic residues" evidence="1">
    <location>
        <begin position="177"/>
        <end position="191"/>
    </location>
</feature>
<name>A0ABW4N6X1_9CAUL</name>
<organism evidence="2 3">
    <name type="scientific">Phenylobacterium terrae</name>
    <dbReference type="NCBI Taxonomy" id="2665495"/>
    <lineage>
        <taxon>Bacteria</taxon>
        <taxon>Pseudomonadati</taxon>
        <taxon>Pseudomonadota</taxon>
        <taxon>Alphaproteobacteria</taxon>
        <taxon>Caulobacterales</taxon>
        <taxon>Caulobacteraceae</taxon>
        <taxon>Phenylobacterium</taxon>
    </lineage>
</organism>
<keyword evidence="3" id="KW-1185">Reference proteome</keyword>
<feature type="region of interest" description="Disordered" evidence="1">
    <location>
        <begin position="170"/>
        <end position="191"/>
    </location>
</feature>